<dbReference type="Proteomes" id="UP000199423">
    <property type="component" value="Unassembled WGS sequence"/>
</dbReference>
<sequence>MTMEQADFWGTRRMGVALVTASAVCWSTAGLFVRLANLDIATLVVWYAMSACLGLGVVCAVRLRGGLWRAILGIGWPGLVYVIIAAFCATSYVLALQYTSVANVMTIYASLPLVATAIAFLWLNERVSRQFIVAGIIAMAGIAITAGAAATINDAIGLIVSFLMTVAFAVMLVVSKRYANLDVLLASAIAAGLAAAVCAPFMNYGVPSLIQLSGCVLYGLLAYGLGINLALVGGRMIKSGEAGLLTMLEIVLGPIWVWLFFGEEPTIEAVVGAATALGAVTWYLSIERQPLPEPAPS</sequence>
<feature type="transmembrane region" description="Helical" evidence="1">
    <location>
        <begin position="131"/>
        <end position="149"/>
    </location>
</feature>
<dbReference type="Pfam" id="PF00892">
    <property type="entry name" value="EamA"/>
    <property type="match status" value="2"/>
</dbReference>
<dbReference type="InterPro" id="IPR037185">
    <property type="entry name" value="EmrE-like"/>
</dbReference>
<dbReference type="EMBL" id="FPCH01000002">
    <property type="protein sequence ID" value="SFV32854.1"/>
    <property type="molecule type" value="Genomic_DNA"/>
</dbReference>
<name>A0A1I7NDV4_9HYPH</name>
<dbReference type="InterPro" id="IPR000620">
    <property type="entry name" value="EamA_dom"/>
</dbReference>
<feature type="transmembrane region" description="Helical" evidence="1">
    <location>
        <begin position="243"/>
        <end position="261"/>
    </location>
</feature>
<dbReference type="STRING" id="51670.SAMN04488557_1748"/>
<evidence type="ECO:0000256" key="1">
    <source>
        <dbReference type="SAM" id="Phobius"/>
    </source>
</evidence>
<dbReference type="GO" id="GO:0016020">
    <property type="term" value="C:membrane"/>
    <property type="evidence" value="ECO:0007669"/>
    <property type="project" value="InterPro"/>
</dbReference>
<gene>
    <name evidence="3" type="ORF">SAMN04488557_1748</name>
</gene>
<evidence type="ECO:0000313" key="3">
    <source>
        <dbReference type="EMBL" id="SFV32854.1"/>
    </source>
</evidence>
<feature type="transmembrane region" description="Helical" evidence="1">
    <location>
        <begin position="70"/>
        <end position="95"/>
    </location>
</feature>
<dbReference type="RefSeq" id="WP_092867105.1">
    <property type="nucleotide sequence ID" value="NZ_FPCH01000002.1"/>
</dbReference>
<proteinExistence type="predicted"/>
<feature type="transmembrane region" description="Helical" evidence="1">
    <location>
        <begin position="208"/>
        <end position="231"/>
    </location>
</feature>
<protein>
    <submittedName>
        <fullName evidence="3">EamA domain-containing membrane protein RarD</fullName>
    </submittedName>
</protein>
<accession>A0A1I7NDV4</accession>
<keyword evidence="4" id="KW-1185">Reference proteome</keyword>
<keyword evidence="1" id="KW-1133">Transmembrane helix</keyword>
<organism evidence="3 4">
    <name type="scientific">Hyphomicrobium facile</name>
    <dbReference type="NCBI Taxonomy" id="51670"/>
    <lineage>
        <taxon>Bacteria</taxon>
        <taxon>Pseudomonadati</taxon>
        <taxon>Pseudomonadota</taxon>
        <taxon>Alphaproteobacteria</taxon>
        <taxon>Hyphomicrobiales</taxon>
        <taxon>Hyphomicrobiaceae</taxon>
        <taxon>Hyphomicrobium</taxon>
    </lineage>
</organism>
<feature type="transmembrane region" description="Helical" evidence="1">
    <location>
        <begin position="101"/>
        <end position="124"/>
    </location>
</feature>
<dbReference type="OrthoDB" id="8690132at2"/>
<feature type="domain" description="EamA" evidence="2">
    <location>
        <begin position="14"/>
        <end position="145"/>
    </location>
</feature>
<feature type="transmembrane region" description="Helical" evidence="1">
    <location>
        <begin position="40"/>
        <end position="63"/>
    </location>
</feature>
<evidence type="ECO:0000259" key="2">
    <source>
        <dbReference type="Pfam" id="PF00892"/>
    </source>
</evidence>
<keyword evidence="1" id="KW-0812">Transmembrane</keyword>
<reference evidence="4" key="1">
    <citation type="submission" date="2016-10" db="EMBL/GenBank/DDBJ databases">
        <authorList>
            <person name="Varghese N."/>
            <person name="Submissions S."/>
        </authorList>
    </citation>
    <scope>NUCLEOTIDE SEQUENCE [LARGE SCALE GENOMIC DNA]</scope>
    <source>
        <strain evidence="4">DSM 1565</strain>
    </source>
</reference>
<dbReference type="PANTHER" id="PTHR22911">
    <property type="entry name" value="ACYL-MALONYL CONDENSING ENZYME-RELATED"/>
    <property type="match status" value="1"/>
</dbReference>
<dbReference type="AlphaFoldDB" id="A0A1I7NDV4"/>
<dbReference type="SUPFAM" id="SSF103481">
    <property type="entry name" value="Multidrug resistance efflux transporter EmrE"/>
    <property type="match status" value="2"/>
</dbReference>
<feature type="domain" description="EamA" evidence="2">
    <location>
        <begin position="156"/>
        <end position="282"/>
    </location>
</feature>
<keyword evidence="1" id="KW-0472">Membrane</keyword>
<evidence type="ECO:0000313" key="4">
    <source>
        <dbReference type="Proteomes" id="UP000199423"/>
    </source>
</evidence>
<feature type="transmembrane region" description="Helical" evidence="1">
    <location>
        <begin position="181"/>
        <end position="202"/>
    </location>
</feature>
<dbReference type="PANTHER" id="PTHR22911:SF135">
    <property type="entry name" value="BLR4310 PROTEIN"/>
    <property type="match status" value="1"/>
</dbReference>
<feature type="transmembrane region" description="Helical" evidence="1">
    <location>
        <begin position="155"/>
        <end position="174"/>
    </location>
</feature>